<name>A0ABQ5FET3_9ASTR</name>
<gene>
    <name evidence="1" type="ORF">Tco_1005368</name>
</gene>
<reference evidence="1" key="1">
    <citation type="journal article" date="2022" name="Int. J. Mol. Sci.">
        <title>Draft Genome of Tanacetum Coccineum: Genomic Comparison of Closely Related Tanacetum-Family Plants.</title>
        <authorList>
            <person name="Yamashiro T."/>
            <person name="Shiraishi A."/>
            <person name="Nakayama K."/>
            <person name="Satake H."/>
        </authorList>
    </citation>
    <scope>NUCLEOTIDE SEQUENCE</scope>
</reference>
<comment type="caution">
    <text evidence="1">The sequence shown here is derived from an EMBL/GenBank/DDBJ whole genome shotgun (WGS) entry which is preliminary data.</text>
</comment>
<evidence type="ECO:0000313" key="2">
    <source>
        <dbReference type="Proteomes" id="UP001151760"/>
    </source>
</evidence>
<dbReference type="EMBL" id="BQNB010017322">
    <property type="protein sequence ID" value="GJT61835.1"/>
    <property type="molecule type" value="Genomic_DNA"/>
</dbReference>
<accession>A0ABQ5FET3</accession>
<organism evidence="1 2">
    <name type="scientific">Tanacetum coccineum</name>
    <dbReference type="NCBI Taxonomy" id="301880"/>
    <lineage>
        <taxon>Eukaryota</taxon>
        <taxon>Viridiplantae</taxon>
        <taxon>Streptophyta</taxon>
        <taxon>Embryophyta</taxon>
        <taxon>Tracheophyta</taxon>
        <taxon>Spermatophyta</taxon>
        <taxon>Magnoliopsida</taxon>
        <taxon>eudicotyledons</taxon>
        <taxon>Gunneridae</taxon>
        <taxon>Pentapetalae</taxon>
        <taxon>asterids</taxon>
        <taxon>campanulids</taxon>
        <taxon>Asterales</taxon>
        <taxon>Asteraceae</taxon>
        <taxon>Asteroideae</taxon>
        <taxon>Anthemideae</taxon>
        <taxon>Anthemidinae</taxon>
        <taxon>Tanacetum</taxon>
    </lineage>
</organism>
<reference evidence="1" key="2">
    <citation type="submission" date="2022-01" db="EMBL/GenBank/DDBJ databases">
        <authorList>
            <person name="Yamashiro T."/>
            <person name="Shiraishi A."/>
            <person name="Satake H."/>
            <person name="Nakayama K."/>
        </authorList>
    </citation>
    <scope>NUCLEOTIDE SEQUENCE</scope>
</reference>
<proteinExistence type="predicted"/>
<sequence length="165" mass="19032">MDNLDLTIEEYIELYFDDFDYLKDFENKFPAIVYNDALTLGPEISSEPTVSPLNENHIDFRISFDESGDEDYTVIYDKNLFPYKIISVNDLKTDSKNDNDEVNISSNDVLVEQLDNGIDANIDTESHEFNEDFETNHDTPGLNTAYPGLWIWCIDFLYSFSHAGI</sequence>
<evidence type="ECO:0000313" key="1">
    <source>
        <dbReference type="EMBL" id="GJT61835.1"/>
    </source>
</evidence>
<keyword evidence="2" id="KW-1185">Reference proteome</keyword>
<protein>
    <submittedName>
        <fullName evidence="1">Uncharacterized protein</fullName>
    </submittedName>
</protein>
<dbReference type="Proteomes" id="UP001151760">
    <property type="component" value="Unassembled WGS sequence"/>
</dbReference>